<feature type="compositionally biased region" description="Basic and acidic residues" evidence="2">
    <location>
        <begin position="314"/>
        <end position="326"/>
    </location>
</feature>
<dbReference type="PANTHER" id="PTHR15721:SF2">
    <property type="entry name" value="PROTEIN TALPID3"/>
    <property type="match status" value="1"/>
</dbReference>
<feature type="region of interest" description="Disordered" evidence="2">
    <location>
        <begin position="1141"/>
        <end position="1164"/>
    </location>
</feature>
<dbReference type="GO" id="GO:0005814">
    <property type="term" value="C:centriole"/>
    <property type="evidence" value="ECO:0007669"/>
    <property type="project" value="TreeGrafter"/>
</dbReference>
<evidence type="ECO:0000313" key="4">
    <source>
        <dbReference type="Proteomes" id="UP001249851"/>
    </source>
</evidence>
<feature type="region of interest" description="Disordered" evidence="2">
    <location>
        <begin position="312"/>
        <end position="344"/>
    </location>
</feature>
<feature type="compositionally biased region" description="Polar residues" evidence="2">
    <location>
        <begin position="414"/>
        <end position="425"/>
    </location>
</feature>
<accession>A0AAD9QGW9</accession>
<evidence type="ECO:0000256" key="1">
    <source>
        <dbReference type="SAM" id="Coils"/>
    </source>
</evidence>
<organism evidence="3 4">
    <name type="scientific">Acropora cervicornis</name>
    <name type="common">Staghorn coral</name>
    <dbReference type="NCBI Taxonomy" id="6130"/>
    <lineage>
        <taxon>Eukaryota</taxon>
        <taxon>Metazoa</taxon>
        <taxon>Cnidaria</taxon>
        <taxon>Anthozoa</taxon>
        <taxon>Hexacorallia</taxon>
        <taxon>Scleractinia</taxon>
        <taxon>Astrocoeniina</taxon>
        <taxon>Acroporidae</taxon>
        <taxon>Acropora</taxon>
    </lineage>
</organism>
<comment type="caution">
    <text evidence="3">The sequence shown here is derived from an EMBL/GenBank/DDBJ whole genome shotgun (WGS) entry which is preliminary data.</text>
</comment>
<gene>
    <name evidence="3" type="ORF">P5673_016243</name>
</gene>
<feature type="compositionally biased region" description="Basic and acidic residues" evidence="2">
    <location>
        <begin position="1015"/>
        <end position="1027"/>
    </location>
</feature>
<feature type="compositionally biased region" description="Polar residues" evidence="2">
    <location>
        <begin position="515"/>
        <end position="525"/>
    </location>
</feature>
<feature type="region of interest" description="Disordered" evidence="2">
    <location>
        <begin position="1012"/>
        <end position="1047"/>
    </location>
</feature>
<feature type="coiled-coil region" evidence="1">
    <location>
        <begin position="89"/>
        <end position="116"/>
    </location>
</feature>
<reference evidence="3" key="2">
    <citation type="journal article" date="2023" name="Science">
        <title>Genomic signatures of disease resistance in endangered staghorn corals.</title>
        <authorList>
            <person name="Vollmer S.V."/>
            <person name="Selwyn J.D."/>
            <person name="Despard B.A."/>
            <person name="Roesel C.L."/>
        </authorList>
    </citation>
    <scope>NUCLEOTIDE SEQUENCE</scope>
    <source>
        <strain evidence="3">K2</strain>
    </source>
</reference>
<protein>
    <submittedName>
        <fullName evidence="3">TALPID3 protein</fullName>
    </submittedName>
</protein>
<feature type="compositionally biased region" description="Polar residues" evidence="2">
    <location>
        <begin position="900"/>
        <end position="914"/>
    </location>
</feature>
<dbReference type="Pfam" id="PF15324">
    <property type="entry name" value="TALPID3"/>
    <property type="match status" value="2"/>
</dbReference>
<sequence length="1302" mass="143157">MALSSEVGKIKNDLKDILTETEKLKQELWKHQLLKEDVTEVLPITSRQRHGGPSPLDEYLEPIHSSAVSGNPPVSMTTGHFPTDSLPHYATAERILRDVQHRREILERNFEAVLRQREENDLYNLVDSMVPLSGEFDEMIRIRRQVDKRIGDISATVKRELNQEKNETSENEKNLAPAKKRPNSQPLRPALSGQRKIEQRTSSQVPANKGPRRQLGKENVPQKLPEKKSKLKAQVPSKRPALVTPAQTEVYMNSVYGRQPYHPQRTTSKAPYLHYQSPVNPKTAAIVAGLLKGDRGTASKPALQVISKPVLHNMKSEPEREVDETRKKRKDPPKASPSLHGAAFKHRDNVQYYFHPRGDLPYFAPEEGRVAAPLEGQLVPMAISLGKPKTNPALRPPIPTQEGKRSSPIEAKSQVITSRPTPDSAKSSDIPQSQSPVPSPVKPNKSARQSESPVPSPVKPNKSARPNVAVITMYDKELGDETAHQYQRHKKSSAKNKKNALAVQVLPTVDIDSFSETASSSQSLPFVSDPDPLSRPDDSDYQEFRNFLAVTETRSQEKDEEQAPGIVENENDDELHRIPTPQHPLTLEGFSGLPEQSYKGPPFPPVHPAISVQQSSGVIEAESRQVEALRDRAMEWIEQELLARMVSEMNQPASDPTTLIRPQATPESTTGSEPEDDDADMLAATIGLGGVQLFVDAGLPVDRDLVTNLIREVIAENVSTILGHPKPRTRRPSSKQSLLEEVQSSDTPSPGETPIPTPTPTPEYTPPESEESAHESAVMATPVPTPTPSVTNEEPTSSVSKQEENVFELVRSEQENEVEDEKEACGELTEVNTPVATPVATPVSTPTPVQSPPASIKTPEPSEKEPGSSEATKISTPAPSIVVKTPTSEPGPEPEVSLSEGPSQFKESSVSQKELTPPKPTKPSVSSPSSFSSTTIGTVTITTTDEELSEGELIQPYAHAGIYSEGEFAVSPSVVQLAAERNLPSGVDWDTAVLGKDQDSRNELVKDAVSAILHQGDRGKSRDHGNREYSTSSDSLHQVSSASTLRDTESIKEDYILEDREPGEIRPRDPMAVLLSRIQSYRPPVDKSGSERDEISGHLRMYSNDEEISLEREPGEIVARNLSPGEVVTWKPSLSLRRNLPTSFQRKISPKGEPNDPNLDRASVAPEPITKNSEEDQSHDDSSLHASDLLPEYSQRQKQQLQQRNETNIILVKNKGGHSSETSLPNTYSVEKHLEGPISQDTELREEGLKAVKSEKELTKIQVTLPAVENNLYEESATASEARLSADQDTFGDLSSISGGDF</sequence>
<proteinExistence type="predicted"/>
<feature type="compositionally biased region" description="Polar residues" evidence="2">
    <location>
        <begin position="734"/>
        <end position="746"/>
    </location>
</feature>
<feature type="region of interest" description="Disordered" evidence="2">
    <location>
        <begin position="1283"/>
        <end position="1302"/>
    </location>
</feature>
<feature type="compositionally biased region" description="Low complexity" evidence="2">
    <location>
        <begin position="427"/>
        <end position="463"/>
    </location>
</feature>
<dbReference type="PANTHER" id="PTHR15721">
    <property type="entry name" value="KIAA0586 PROTEIN"/>
    <property type="match status" value="1"/>
</dbReference>
<feature type="compositionally biased region" description="Low complexity" evidence="2">
    <location>
        <begin position="833"/>
        <end position="855"/>
    </location>
</feature>
<feature type="region of interest" description="Disordered" evidence="2">
    <location>
        <begin position="723"/>
        <end position="947"/>
    </location>
</feature>
<feature type="compositionally biased region" description="Low complexity" evidence="2">
    <location>
        <begin position="788"/>
        <end position="798"/>
    </location>
</feature>
<feature type="compositionally biased region" description="Basic and acidic residues" evidence="2">
    <location>
        <begin position="160"/>
        <end position="173"/>
    </location>
</feature>
<dbReference type="GO" id="GO:0007224">
    <property type="term" value="P:smoothened signaling pathway"/>
    <property type="evidence" value="ECO:0007669"/>
    <property type="project" value="InterPro"/>
</dbReference>
<feature type="region of interest" description="Disordered" evidence="2">
    <location>
        <begin position="385"/>
        <end position="476"/>
    </location>
</feature>
<dbReference type="GO" id="GO:0036064">
    <property type="term" value="C:ciliary basal body"/>
    <property type="evidence" value="ECO:0007669"/>
    <property type="project" value="TreeGrafter"/>
</dbReference>
<feature type="compositionally biased region" description="Polar residues" evidence="2">
    <location>
        <begin position="1028"/>
        <end position="1045"/>
    </location>
</feature>
<evidence type="ECO:0000313" key="3">
    <source>
        <dbReference type="EMBL" id="KAK2561104.1"/>
    </source>
</evidence>
<name>A0AAD9QGW9_ACRCE</name>
<feature type="region of interest" description="Disordered" evidence="2">
    <location>
        <begin position="515"/>
        <end position="540"/>
    </location>
</feature>
<feature type="compositionally biased region" description="Polar residues" evidence="2">
    <location>
        <begin position="1293"/>
        <end position="1302"/>
    </location>
</feature>
<feature type="compositionally biased region" description="Low complexity" evidence="2">
    <location>
        <begin position="922"/>
        <end position="943"/>
    </location>
</feature>
<keyword evidence="4" id="KW-1185">Reference proteome</keyword>
<dbReference type="InterPro" id="IPR029246">
    <property type="entry name" value="TALPID3"/>
</dbReference>
<dbReference type="Proteomes" id="UP001249851">
    <property type="component" value="Unassembled WGS sequence"/>
</dbReference>
<feature type="region of interest" description="Disordered" evidence="2">
    <location>
        <begin position="649"/>
        <end position="678"/>
    </location>
</feature>
<keyword evidence="1" id="KW-0175">Coiled coil</keyword>
<reference evidence="3" key="1">
    <citation type="journal article" date="2023" name="G3 (Bethesda)">
        <title>Whole genome assembly and annotation of the endangered Caribbean coral Acropora cervicornis.</title>
        <authorList>
            <person name="Selwyn J.D."/>
            <person name="Vollmer S.V."/>
        </authorList>
    </citation>
    <scope>NUCLEOTIDE SEQUENCE</scope>
    <source>
        <strain evidence="3">K2</strain>
    </source>
</reference>
<evidence type="ECO:0000256" key="2">
    <source>
        <dbReference type="SAM" id="MobiDB-lite"/>
    </source>
</evidence>
<feature type="compositionally biased region" description="Pro residues" evidence="2">
    <location>
        <begin position="751"/>
        <end position="765"/>
    </location>
</feature>
<dbReference type="EMBL" id="JARQWQ010000034">
    <property type="protein sequence ID" value="KAK2561104.1"/>
    <property type="molecule type" value="Genomic_DNA"/>
</dbReference>
<feature type="region of interest" description="Disordered" evidence="2">
    <location>
        <begin position="160"/>
        <end position="240"/>
    </location>
</feature>